<reference evidence="1" key="1">
    <citation type="journal article" date="2012" name="PLoS ONE">
        <title>Gene sets for utilization of primary and secondary nutrition supplies in the distal gut of endangered iberian lynx.</title>
        <authorList>
            <person name="Alcaide M."/>
            <person name="Messina E."/>
            <person name="Richter M."/>
            <person name="Bargiela R."/>
            <person name="Peplies J."/>
            <person name="Huws S.A."/>
            <person name="Newbold C.J."/>
            <person name="Golyshin P.N."/>
            <person name="Simon M.A."/>
            <person name="Lopez G."/>
            <person name="Yakimov M.M."/>
            <person name="Ferrer M."/>
        </authorList>
    </citation>
    <scope>NUCLEOTIDE SEQUENCE</scope>
</reference>
<gene>
    <name evidence="1" type="ORF">EVA_18973</name>
</gene>
<feature type="non-terminal residue" evidence="1">
    <location>
        <position position="180"/>
    </location>
</feature>
<name>J9BZC1_9ZZZZ</name>
<evidence type="ECO:0000313" key="1">
    <source>
        <dbReference type="EMBL" id="EJW92920.1"/>
    </source>
</evidence>
<comment type="caution">
    <text evidence="1">The sequence shown here is derived from an EMBL/GenBank/DDBJ whole genome shotgun (WGS) entry which is preliminary data.</text>
</comment>
<accession>J9BZC1</accession>
<sequence>MLLIKAVLFHLEVAVLGLELLEDDARHLVEEARRTFGAPCLDAVLAKAETVRDLQSTAEAADLAGVLLTMLGTFGEKAFARYEAFEGESLEEEPQASISVVGQGSLFGAGGEVIPEAMPRAIRPGYAEAKKCAAAFRGLADEDAWEAASDTVTAFRELMRARSGGGHDQTVGGQSRAFVS</sequence>
<protein>
    <submittedName>
        <fullName evidence="1">Uncharacterized protein</fullName>
    </submittedName>
</protein>
<dbReference type="EMBL" id="AMCI01007266">
    <property type="protein sequence ID" value="EJW92920.1"/>
    <property type="molecule type" value="Genomic_DNA"/>
</dbReference>
<dbReference type="AlphaFoldDB" id="J9BZC1"/>
<proteinExistence type="predicted"/>
<organism evidence="1">
    <name type="scientific">gut metagenome</name>
    <dbReference type="NCBI Taxonomy" id="749906"/>
    <lineage>
        <taxon>unclassified sequences</taxon>
        <taxon>metagenomes</taxon>
        <taxon>organismal metagenomes</taxon>
    </lineage>
</organism>